<accession>A0A919SB10</accession>
<dbReference type="EMBL" id="BOQP01000004">
    <property type="protein sequence ID" value="GIM68303.1"/>
    <property type="molecule type" value="Genomic_DNA"/>
</dbReference>
<evidence type="ECO:0000256" key="11">
    <source>
        <dbReference type="PIRSR" id="PIRSR000445-3"/>
    </source>
</evidence>
<dbReference type="GO" id="GO:0008883">
    <property type="term" value="F:glutamyl-tRNA reductase activity"/>
    <property type="evidence" value="ECO:0007669"/>
    <property type="project" value="UniProtKB-UniRule"/>
</dbReference>
<comment type="miscellaneous">
    <text evidence="8">During catalysis, the active site Cys acts as a nucleophile attacking the alpha-carbonyl group of tRNA-bound glutamate with the formation of a thioester intermediate between enzyme and glutamate, and the concomitant release of tRNA(Glu). The thioester intermediate is finally reduced by direct hydride transfer from NADPH, to form the product GSA.</text>
</comment>
<evidence type="ECO:0000256" key="7">
    <source>
        <dbReference type="ARBA" id="ARBA00047464"/>
    </source>
</evidence>
<dbReference type="Proteomes" id="UP000680865">
    <property type="component" value="Unassembled WGS sequence"/>
</dbReference>
<organism evidence="17 18">
    <name type="scientific">Winogradskya consettensis</name>
    <dbReference type="NCBI Taxonomy" id="113560"/>
    <lineage>
        <taxon>Bacteria</taxon>
        <taxon>Bacillati</taxon>
        <taxon>Actinomycetota</taxon>
        <taxon>Actinomycetes</taxon>
        <taxon>Micromonosporales</taxon>
        <taxon>Micromonosporaceae</taxon>
        <taxon>Winogradskya</taxon>
    </lineage>
</organism>
<feature type="binding site" evidence="8 10">
    <location>
        <begin position="123"/>
        <end position="125"/>
    </location>
    <ligand>
        <name>substrate</name>
    </ligand>
</feature>
<evidence type="ECO:0000259" key="16">
    <source>
        <dbReference type="Pfam" id="PF05201"/>
    </source>
</evidence>
<dbReference type="InterPro" id="IPR036291">
    <property type="entry name" value="NAD(P)-bd_dom_sf"/>
</dbReference>
<dbReference type="CDD" id="cd05213">
    <property type="entry name" value="NAD_bind_Glutamyl_tRNA_reduct"/>
    <property type="match status" value="1"/>
</dbReference>
<dbReference type="NCBIfam" id="NF000744">
    <property type="entry name" value="PRK00045.1-3"/>
    <property type="match status" value="1"/>
</dbReference>
<evidence type="ECO:0000256" key="1">
    <source>
        <dbReference type="ARBA" id="ARBA00005059"/>
    </source>
</evidence>
<dbReference type="FunFam" id="3.30.460.30:FF:000001">
    <property type="entry name" value="Glutamyl-tRNA reductase"/>
    <property type="match status" value="1"/>
</dbReference>
<feature type="domain" description="Quinate/shikimate 5-dehydrogenase/glutamyl-tRNA reductase" evidence="15">
    <location>
        <begin position="183"/>
        <end position="312"/>
    </location>
</feature>
<feature type="active site" description="Nucleophile" evidence="8 9">
    <location>
        <position position="60"/>
    </location>
</feature>
<dbReference type="PANTHER" id="PTHR43013">
    <property type="entry name" value="GLUTAMYL-TRNA REDUCTASE"/>
    <property type="match status" value="1"/>
</dbReference>
<feature type="domain" description="Glutamyl-tRNA reductase N-terminal" evidence="16">
    <location>
        <begin position="16"/>
        <end position="165"/>
    </location>
</feature>
<dbReference type="InterPro" id="IPR000343">
    <property type="entry name" value="4pyrrol_synth_GluRdtase"/>
</dbReference>
<feature type="binding site" evidence="8 10">
    <location>
        <begin position="59"/>
        <end position="62"/>
    </location>
    <ligand>
        <name>substrate</name>
    </ligand>
</feature>
<dbReference type="SUPFAM" id="SSF69742">
    <property type="entry name" value="Glutamyl tRNA-reductase catalytic, N-terminal domain"/>
    <property type="match status" value="1"/>
</dbReference>
<dbReference type="SUPFAM" id="SSF51735">
    <property type="entry name" value="NAD(P)-binding Rossmann-fold domains"/>
    <property type="match status" value="1"/>
</dbReference>
<evidence type="ECO:0000313" key="18">
    <source>
        <dbReference type="Proteomes" id="UP000680865"/>
    </source>
</evidence>
<dbReference type="SUPFAM" id="SSF69075">
    <property type="entry name" value="Glutamyl tRNA-reductase dimerization domain"/>
    <property type="match status" value="1"/>
</dbReference>
<evidence type="ECO:0000256" key="10">
    <source>
        <dbReference type="PIRSR" id="PIRSR000445-2"/>
    </source>
</evidence>
<feature type="domain" description="Tetrapyrrole biosynthesis glutamyl-tRNA reductase dimerisation" evidence="14">
    <location>
        <begin position="327"/>
        <end position="425"/>
    </location>
</feature>
<dbReference type="HAMAP" id="MF_00087">
    <property type="entry name" value="Glu_tRNA_reductase"/>
    <property type="match status" value="1"/>
</dbReference>
<dbReference type="InterPro" id="IPR015895">
    <property type="entry name" value="4pyrrol_synth_GluRdtase_N"/>
</dbReference>
<dbReference type="InterPro" id="IPR018214">
    <property type="entry name" value="GluRdtase_CS"/>
</dbReference>
<evidence type="ECO:0000256" key="2">
    <source>
        <dbReference type="ARBA" id="ARBA00005916"/>
    </source>
</evidence>
<dbReference type="RefSeq" id="WP_212995994.1">
    <property type="nucleotide sequence ID" value="NZ_BAAATW010000002.1"/>
</dbReference>
<evidence type="ECO:0000256" key="3">
    <source>
        <dbReference type="ARBA" id="ARBA00012970"/>
    </source>
</evidence>
<name>A0A919SB10_9ACTN</name>
<feature type="binding site" evidence="8 11">
    <location>
        <begin position="198"/>
        <end position="203"/>
    </location>
    <ligand>
        <name>NADP(+)</name>
        <dbReference type="ChEBI" id="CHEBI:58349"/>
    </ligand>
</feature>
<dbReference type="Gene3D" id="3.40.50.720">
    <property type="entry name" value="NAD(P)-binding Rossmann-like Domain"/>
    <property type="match status" value="1"/>
</dbReference>
<comment type="similarity">
    <text evidence="2 8 13">Belongs to the glutamyl-tRNA reductase family.</text>
</comment>
<feature type="binding site" evidence="8 10">
    <location>
        <position position="129"/>
    </location>
    <ligand>
        <name>substrate</name>
    </ligand>
</feature>
<reference evidence="17" key="1">
    <citation type="submission" date="2021-03" db="EMBL/GenBank/DDBJ databases">
        <title>Whole genome shotgun sequence of Actinoplanes consettensis NBRC 14913.</title>
        <authorList>
            <person name="Komaki H."/>
            <person name="Tamura T."/>
        </authorList>
    </citation>
    <scope>NUCLEOTIDE SEQUENCE</scope>
    <source>
        <strain evidence="17">NBRC 14913</strain>
    </source>
</reference>
<dbReference type="PIRSF" id="PIRSF000445">
    <property type="entry name" value="4pyrrol_synth_GluRdtase"/>
    <property type="match status" value="1"/>
</dbReference>
<dbReference type="GO" id="GO:0050661">
    <property type="term" value="F:NADP binding"/>
    <property type="evidence" value="ECO:0007669"/>
    <property type="project" value="InterPro"/>
</dbReference>
<evidence type="ECO:0000256" key="9">
    <source>
        <dbReference type="PIRSR" id="PIRSR000445-1"/>
    </source>
</evidence>
<proteinExistence type="inferred from homology"/>
<evidence type="ECO:0000256" key="5">
    <source>
        <dbReference type="ARBA" id="ARBA00023002"/>
    </source>
</evidence>
<dbReference type="PROSITE" id="PS00747">
    <property type="entry name" value="GLUTR"/>
    <property type="match status" value="1"/>
</dbReference>
<dbReference type="NCBIfam" id="TIGR01035">
    <property type="entry name" value="hemA"/>
    <property type="match status" value="1"/>
</dbReference>
<dbReference type="InterPro" id="IPR006151">
    <property type="entry name" value="Shikm_DH/Glu-tRNA_Rdtase"/>
</dbReference>
<evidence type="ECO:0000256" key="13">
    <source>
        <dbReference type="RuleBase" id="RU000584"/>
    </source>
</evidence>
<protein>
    <recommendedName>
        <fullName evidence="3 8">Glutamyl-tRNA reductase</fullName>
        <shortName evidence="8">GluTR</shortName>
        <ecNumber evidence="3 8">1.2.1.70</ecNumber>
    </recommendedName>
</protein>
<comment type="pathway">
    <text evidence="1 8 13">Porphyrin-containing compound metabolism; protoporphyrin-IX biosynthesis; 5-aminolevulinate from L-glutamyl-tRNA(Glu): step 1/2.</text>
</comment>
<gene>
    <name evidence="17" type="primary">hemA_1</name>
    <name evidence="8" type="synonym">hemA</name>
    <name evidence="17" type="ORF">Aco04nite_10260</name>
</gene>
<sequence length="442" mass="46346">MSAQRSSENPVNLVVVGLSHASAPVDLLEQLSLPDDRADALLQAARTEADAAGAMLLATCGRIELYAELEAGAAADRLPRLLAEQSGQPLDKLRPYLYVHTAERTVEHLFSVASGLDSVVIGEEQILGQVKGALERARGAGASGQALHQMVQTALRTGKQVRTRTGLNKAGRDLATVGIARFEQHVGSLAGRHALIIGAGSMAAVVAAALRRAGVERFDVANRSPERAQHLADTAGGRGAGLAEIPELLPAADVVVTCAGGTDIVLSTSIVAGAMADRADRPLFVLDLALPRNVDAAVADLPGVRVVDLRTLTDAEPDIESAASVEAAEKLVTAAVEEFMVTQRTARVGPVLAAMRTAADTALTAELSRLTRRVPSLDEHAHSEIARALHRVVDKLLHQPTVRARQLAGRPQGDVYLGVLGELFAPADTAPDPGENKNEVLV</sequence>
<evidence type="ECO:0000259" key="14">
    <source>
        <dbReference type="Pfam" id="PF00745"/>
    </source>
</evidence>
<evidence type="ECO:0000256" key="6">
    <source>
        <dbReference type="ARBA" id="ARBA00023244"/>
    </source>
</evidence>
<keyword evidence="18" id="KW-1185">Reference proteome</keyword>
<feature type="binding site" evidence="8 10">
    <location>
        <position position="118"/>
    </location>
    <ligand>
        <name>substrate</name>
    </ligand>
</feature>
<evidence type="ECO:0000256" key="8">
    <source>
        <dbReference type="HAMAP-Rule" id="MF_00087"/>
    </source>
</evidence>
<comment type="catalytic activity">
    <reaction evidence="7 8 13">
        <text>(S)-4-amino-5-oxopentanoate + tRNA(Glu) + NADP(+) = L-glutamyl-tRNA(Glu) + NADPH + H(+)</text>
        <dbReference type="Rhea" id="RHEA:12344"/>
        <dbReference type="Rhea" id="RHEA-COMP:9663"/>
        <dbReference type="Rhea" id="RHEA-COMP:9680"/>
        <dbReference type="ChEBI" id="CHEBI:15378"/>
        <dbReference type="ChEBI" id="CHEBI:57501"/>
        <dbReference type="ChEBI" id="CHEBI:57783"/>
        <dbReference type="ChEBI" id="CHEBI:58349"/>
        <dbReference type="ChEBI" id="CHEBI:78442"/>
        <dbReference type="ChEBI" id="CHEBI:78520"/>
        <dbReference type="EC" id="1.2.1.70"/>
    </reaction>
</comment>
<dbReference type="Pfam" id="PF01488">
    <property type="entry name" value="Shikimate_DH"/>
    <property type="match status" value="1"/>
</dbReference>
<evidence type="ECO:0000256" key="12">
    <source>
        <dbReference type="PIRSR" id="PIRSR000445-4"/>
    </source>
</evidence>
<dbReference type="AlphaFoldDB" id="A0A919SB10"/>
<comment type="function">
    <text evidence="8">Catalyzes the NADPH-dependent reduction of glutamyl-tRNA(Glu) to glutamate 1-semialdehyde (GSA).</text>
</comment>
<comment type="domain">
    <text evidence="8">Possesses an unusual extended V-shaped dimeric structure with each monomer consisting of three distinct domains arranged along a curved 'spinal' alpha-helix. The N-terminal catalytic domain specifically recognizes the glutamate moiety of the substrate. The second domain is the NADPH-binding domain, and the third C-terminal domain is responsible for dimerization.</text>
</comment>
<dbReference type="Pfam" id="PF00745">
    <property type="entry name" value="GlutR_dimer"/>
    <property type="match status" value="1"/>
</dbReference>
<evidence type="ECO:0000256" key="4">
    <source>
        <dbReference type="ARBA" id="ARBA00022857"/>
    </source>
</evidence>
<evidence type="ECO:0000259" key="15">
    <source>
        <dbReference type="Pfam" id="PF01488"/>
    </source>
</evidence>
<dbReference type="InterPro" id="IPR036453">
    <property type="entry name" value="GluRdtase_dimer_dom_sf"/>
</dbReference>
<keyword evidence="4 8" id="KW-0521">NADP</keyword>
<dbReference type="EC" id="1.2.1.70" evidence="3 8"/>
<comment type="subunit">
    <text evidence="8">Homodimer.</text>
</comment>
<keyword evidence="5 8" id="KW-0560">Oxidoreductase</keyword>
<dbReference type="Pfam" id="PF05201">
    <property type="entry name" value="GlutR_N"/>
    <property type="match status" value="1"/>
</dbReference>
<comment type="caution">
    <text evidence="17">The sequence shown here is derived from an EMBL/GenBank/DDBJ whole genome shotgun (WGS) entry which is preliminary data.</text>
</comment>
<feature type="site" description="Important for activity" evidence="8 12">
    <location>
        <position position="108"/>
    </location>
</feature>
<dbReference type="PANTHER" id="PTHR43013:SF1">
    <property type="entry name" value="GLUTAMYL-TRNA REDUCTASE"/>
    <property type="match status" value="1"/>
</dbReference>
<keyword evidence="6 8" id="KW-0627">Porphyrin biosynthesis</keyword>
<dbReference type="InterPro" id="IPR015896">
    <property type="entry name" value="4pyrrol_synth_GluRdtase_dimer"/>
</dbReference>
<dbReference type="Gene3D" id="3.30.460.30">
    <property type="entry name" value="Glutamyl-tRNA reductase, N-terminal domain"/>
    <property type="match status" value="1"/>
</dbReference>
<dbReference type="InterPro" id="IPR036343">
    <property type="entry name" value="GluRdtase_N_sf"/>
</dbReference>
<dbReference type="GO" id="GO:0019353">
    <property type="term" value="P:protoporphyrinogen IX biosynthetic process from glutamate"/>
    <property type="evidence" value="ECO:0007669"/>
    <property type="project" value="TreeGrafter"/>
</dbReference>
<evidence type="ECO:0000313" key="17">
    <source>
        <dbReference type="EMBL" id="GIM68303.1"/>
    </source>
</evidence>